<name>A0ABR8LY57_9FLAO</name>
<accession>A0ABR8LY57</accession>
<evidence type="ECO:0000256" key="1">
    <source>
        <dbReference type="SAM" id="Phobius"/>
    </source>
</evidence>
<dbReference type="EMBL" id="JACXXP010000001">
    <property type="protein sequence ID" value="MBD3903321.1"/>
    <property type="molecule type" value="Genomic_DNA"/>
</dbReference>
<dbReference type="Pfam" id="PF11391">
    <property type="entry name" value="DUF2798"/>
    <property type="match status" value="1"/>
</dbReference>
<keyword evidence="3" id="KW-1185">Reference proteome</keyword>
<keyword evidence="1" id="KW-1133">Transmembrane helix</keyword>
<sequence>MKLSEKNAFILFVLLVSISMSAVMSFGIILLRLGFVEGFLRIWLSDFLVGCCLAIPTSFVLVPLLKKWTDNMSR</sequence>
<feature type="transmembrane region" description="Helical" evidence="1">
    <location>
        <begin position="47"/>
        <end position="65"/>
    </location>
</feature>
<protein>
    <submittedName>
        <fullName evidence="2">DUF2798 domain-containing protein</fullName>
    </submittedName>
</protein>
<feature type="transmembrane region" description="Helical" evidence="1">
    <location>
        <begin position="9"/>
        <end position="35"/>
    </location>
</feature>
<keyword evidence="1" id="KW-0472">Membrane</keyword>
<keyword evidence="1" id="KW-0812">Transmembrane</keyword>
<evidence type="ECO:0000313" key="3">
    <source>
        <dbReference type="Proteomes" id="UP000603715"/>
    </source>
</evidence>
<comment type="caution">
    <text evidence="2">The sequence shown here is derived from an EMBL/GenBank/DDBJ whole genome shotgun (WGS) entry which is preliminary data.</text>
</comment>
<gene>
    <name evidence="2" type="ORF">IEW27_01750</name>
</gene>
<dbReference type="Proteomes" id="UP000603715">
    <property type="component" value="Unassembled WGS sequence"/>
</dbReference>
<organism evidence="2 3">
    <name type="scientific">Chryseobacterium muglaense</name>
    <dbReference type="NCBI Taxonomy" id="2893752"/>
    <lineage>
        <taxon>Bacteria</taxon>
        <taxon>Pseudomonadati</taxon>
        <taxon>Bacteroidota</taxon>
        <taxon>Flavobacteriia</taxon>
        <taxon>Flavobacteriales</taxon>
        <taxon>Weeksellaceae</taxon>
        <taxon>Chryseobacterium group</taxon>
        <taxon>Chryseobacterium</taxon>
    </lineage>
</organism>
<dbReference type="InterPro" id="IPR021529">
    <property type="entry name" value="DUF2798"/>
</dbReference>
<proteinExistence type="predicted"/>
<reference evidence="3" key="1">
    <citation type="submission" date="2023-07" db="EMBL/GenBank/DDBJ databases">
        <title>Description of novel Chryseobacterium sp. strain C-2.</title>
        <authorList>
            <person name="Saticioglu I.B."/>
        </authorList>
    </citation>
    <scope>NUCLEOTIDE SEQUENCE [LARGE SCALE GENOMIC DNA]</scope>
    <source>
        <strain evidence="3">C-2</strain>
    </source>
</reference>
<dbReference type="RefSeq" id="WP_191177957.1">
    <property type="nucleotide sequence ID" value="NZ_JACXXP010000001.1"/>
</dbReference>
<evidence type="ECO:0000313" key="2">
    <source>
        <dbReference type="EMBL" id="MBD3903321.1"/>
    </source>
</evidence>